<dbReference type="EMBL" id="BMFN01000001">
    <property type="protein sequence ID" value="GGF56586.1"/>
    <property type="molecule type" value="Genomic_DNA"/>
</dbReference>
<organism evidence="1 2">
    <name type="scientific">Hymenobacter qilianensis</name>
    <dbReference type="NCBI Taxonomy" id="1385715"/>
    <lineage>
        <taxon>Bacteria</taxon>
        <taxon>Pseudomonadati</taxon>
        <taxon>Bacteroidota</taxon>
        <taxon>Cytophagia</taxon>
        <taxon>Cytophagales</taxon>
        <taxon>Hymenobacteraceae</taxon>
        <taxon>Hymenobacter</taxon>
    </lineage>
</organism>
<proteinExistence type="predicted"/>
<sequence>MKDLLAQFENKRPEIVFEWKDAETEAEGWVVINSLRGGAAGGGTRMRQGLDKREVESLAKTMEVKFTVSGPAIGGAKSGINFNPHDPRKRGVLERWYKAVIPLLKSYYGTGGDLNVDEIHDVIPITEDYGLWHPQEGIVNGHYRATEPQKIQKLGQLRQGVVKVIEDATFTPSLSRKYTVADLITGYGVAEAVRHYYELWGGELVGKRALIQGWGNVGAAAAYYLASQGVRITGIIDRAGGMLNENGFSLEEIRQLFLDRKTNTLIASGLLSFEEISQRIWSSGAEIFIPAASSRLVTRDQVEQMLAGGLEVISCGANVPFQDPEIFFGPTGEYADQHTSIIPDFIANCGMARVFAYLMETNAEITDQAIFGDTSRVIRRALERTRLQGDDRTGLAQKSFEMALRELV</sequence>
<protein>
    <submittedName>
        <fullName evidence="1">Amino acid dehydrogenase</fullName>
    </submittedName>
</protein>
<name>A0ACB5PNM8_9BACT</name>
<gene>
    <name evidence="1" type="ORF">GCM10011375_09660</name>
</gene>
<accession>A0ACB5PNM8</accession>
<keyword evidence="2" id="KW-1185">Reference proteome</keyword>
<reference evidence="1 2" key="1">
    <citation type="journal article" date="2019" name="Int. J. Syst. Evol. Microbiol.">
        <title>The Global Catalogue of Microorganisms (GCM) 10K type strain sequencing project: providing services to taxonomists for standard genome sequencing and annotation.</title>
        <authorList>
            <consortium name="The Broad Institute Genomics Platform"/>
            <consortium name="The Broad Institute Genome Sequencing Center for Infectious Disease"/>
            <person name="Wu L."/>
            <person name="Ma J."/>
        </authorList>
    </citation>
    <scope>NUCLEOTIDE SEQUENCE [LARGE SCALE GENOMIC DNA]</scope>
    <source>
        <strain evidence="1 2">CGMCC 1.12720</strain>
    </source>
</reference>
<comment type="caution">
    <text evidence="1">The sequence shown here is derived from an EMBL/GenBank/DDBJ whole genome shotgun (WGS) entry which is preliminary data.</text>
</comment>
<evidence type="ECO:0000313" key="2">
    <source>
        <dbReference type="Proteomes" id="UP000605392"/>
    </source>
</evidence>
<evidence type="ECO:0000313" key="1">
    <source>
        <dbReference type="EMBL" id="GGF56586.1"/>
    </source>
</evidence>
<dbReference type="Proteomes" id="UP000605392">
    <property type="component" value="Unassembled WGS sequence"/>
</dbReference>